<sequence length="104" mass="12454">MTNKKKINQIIIEDVLSFSKLSIFITILILITSVLTIYITYKTRYFINEREKIFLENDFLEHEWNNLILEKYVLGNNNRIGSLAKKNFNMNYIDYSKENIIILK</sequence>
<protein>
    <recommendedName>
        <fullName evidence="8 9">Cell division protein FtsL</fullName>
    </recommendedName>
</protein>
<keyword evidence="5 8" id="KW-1133">Transmembrane helix</keyword>
<dbReference type="Pfam" id="PF04999">
    <property type="entry name" value="FtsL"/>
    <property type="match status" value="1"/>
</dbReference>
<dbReference type="GO" id="GO:0043093">
    <property type="term" value="P:FtsZ-dependent cytokinesis"/>
    <property type="evidence" value="ECO:0007669"/>
    <property type="project" value="UniProtKB-UniRule"/>
</dbReference>
<evidence type="ECO:0000256" key="3">
    <source>
        <dbReference type="ARBA" id="ARBA00022618"/>
    </source>
</evidence>
<keyword evidence="4 8" id="KW-0812">Transmembrane</keyword>
<keyword evidence="7 8" id="KW-0131">Cell cycle</keyword>
<evidence type="ECO:0000313" key="10">
    <source>
        <dbReference type="EMBL" id="BAC24359.1"/>
    </source>
</evidence>
<dbReference type="HAMAP" id="MF_00910">
    <property type="entry name" value="FtsL"/>
    <property type="match status" value="1"/>
</dbReference>
<dbReference type="KEGG" id="wbr:ftsL"/>
<comment type="subunit">
    <text evidence="8">Part of a complex composed of FtsB, FtsL and FtsQ.</text>
</comment>
<evidence type="ECO:0000256" key="2">
    <source>
        <dbReference type="ARBA" id="ARBA00022475"/>
    </source>
</evidence>
<dbReference type="OrthoDB" id="6196803at2"/>
<dbReference type="EMBL" id="BA000021">
    <property type="protein sequence ID" value="BAC24359.1"/>
    <property type="molecule type" value="Genomic_DNA"/>
</dbReference>
<reference evidence="10 11" key="1">
    <citation type="journal article" date="2002" name="Nat. Genet.">
        <title>Genome sequence of the endocellular obligate symbiont of tsetse flies, Wigglesworthia glossinidia.</title>
        <authorList>
            <person name="Akman L."/>
            <person name="Yamashita A."/>
            <person name="Watanabe H."/>
            <person name="Oshima K."/>
            <person name="Shiba T."/>
            <person name="Hattori M."/>
            <person name="Aksoy S."/>
        </authorList>
    </citation>
    <scope>NUCLEOTIDE SEQUENCE [LARGE SCALE GENOMIC DNA]</scope>
</reference>
<evidence type="ECO:0000256" key="7">
    <source>
        <dbReference type="ARBA" id="ARBA00023306"/>
    </source>
</evidence>
<keyword evidence="3 8" id="KW-0132">Cell division</keyword>
<evidence type="ECO:0000256" key="9">
    <source>
        <dbReference type="NCBIfam" id="TIGR02209"/>
    </source>
</evidence>
<dbReference type="GO" id="GO:0032153">
    <property type="term" value="C:cell division site"/>
    <property type="evidence" value="ECO:0007669"/>
    <property type="project" value="UniProtKB-UniRule"/>
</dbReference>
<keyword evidence="8" id="KW-0997">Cell inner membrane</keyword>
<proteinExistence type="inferred from homology"/>
<organism evidence="10 11">
    <name type="scientific">Wigglesworthia glossinidia brevipalpis</name>
    <dbReference type="NCBI Taxonomy" id="36870"/>
    <lineage>
        <taxon>Bacteria</taxon>
        <taxon>Pseudomonadati</taxon>
        <taxon>Pseudomonadota</taxon>
        <taxon>Gammaproteobacteria</taxon>
        <taxon>Enterobacterales</taxon>
        <taxon>Erwiniaceae</taxon>
        <taxon>Wigglesworthia</taxon>
    </lineage>
</organism>
<dbReference type="HOGENOM" id="CLU_156524_2_0_6"/>
<dbReference type="PANTHER" id="PTHR37479">
    <property type="entry name" value="CELL DIVISION PROTEIN FTSL"/>
    <property type="match status" value="1"/>
</dbReference>
<evidence type="ECO:0000256" key="8">
    <source>
        <dbReference type="HAMAP-Rule" id="MF_00910"/>
    </source>
</evidence>
<accession>Q8D2Y9</accession>
<evidence type="ECO:0000256" key="1">
    <source>
        <dbReference type="ARBA" id="ARBA00004401"/>
    </source>
</evidence>
<dbReference type="InterPro" id="IPR011922">
    <property type="entry name" value="Cell_div_FtsL"/>
</dbReference>
<name>Q8D2Y9_WIGBR</name>
<comment type="function">
    <text evidence="8">Essential cell division protein. May link together the upstream cell division proteins, which are predominantly cytoplasmic, with the downstream cell division proteins, which are predominantly periplasmic.</text>
</comment>
<keyword evidence="6 8" id="KW-0472">Membrane</keyword>
<dbReference type="PANTHER" id="PTHR37479:SF1">
    <property type="entry name" value="CELL DIVISION PROTEIN FTSL"/>
    <property type="match status" value="1"/>
</dbReference>
<evidence type="ECO:0000256" key="5">
    <source>
        <dbReference type="ARBA" id="ARBA00022989"/>
    </source>
</evidence>
<dbReference type="eggNOG" id="COG3116">
    <property type="taxonomic scope" value="Bacteria"/>
</dbReference>
<keyword evidence="2 8" id="KW-1003">Cell membrane</keyword>
<evidence type="ECO:0000313" key="11">
    <source>
        <dbReference type="Proteomes" id="UP000000562"/>
    </source>
</evidence>
<dbReference type="Proteomes" id="UP000000562">
    <property type="component" value="Chromosome"/>
</dbReference>
<dbReference type="AlphaFoldDB" id="Q8D2Y9"/>
<evidence type="ECO:0000256" key="6">
    <source>
        <dbReference type="ARBA" id="ARBA00023136"/>
    </source>
</evidence>
<dbReference type="GO" id="GO:0005886">
    <property type="term" value="C:plasma membrane"/>
    <property type="evidence" value="ECO:0007669"/>
    <property type="project" value="UniProtKB-SubCell"/>
</dbReference>
<keyword evidence="11" id="KW-1185">Reference proteome</keyword>
<feature type="transmembrane region" description="Helical" evidence="8">
    <location>
        <begin position="21"/>
        <end position="41"/>
    </location>
</feature>
<comment type="similarity">
    <text evidence="8">Belongs to the FtsL family.</text>
</comment>
<gene>
    <name evidence="8 10" type="primary">ftsL</name>
</gene>
<dbReference type="STRING" id="36870.gene:10368701"/>
<dbReference type="NCBIfam" id="TIGR02209">
    <property type="entry name" value="ftsL_broad"/>
    <property type="match status" value="1"/>
</dbReference>
<comment type="subcellular location">
    <subcellularLocation>
        <location evidence="8">Cell inner membrane</location>
        <topology evidence="8">Single-pass type II membrane protein</topology>
    </subcellularLocation>
    <subcellularLocation>
        <location evidence="1">Cell membrane</location>
        <topology evidence="1">Single-pass type II membrane protein</topology>
    </subcellularLocation>
    <text evidence="8">Localizes to the division septum where it forms a ring structure.</text>
</comment>
<evidence type="ECO:0000256" key="4">
    <source>
        <dbReference type="ARBA" id="ARBA00022692"/>
    </source>
</evidence>